<feature type="domain" description="ANTAR" evidence="3">
    <location>
        <begin position="128"/>
        <end position="189"/>
    </location>
</feature>
<dbReference type="Proteomes" id="UP000194641">
    <property type="component" value="Unassembled WGS sequence"/>
</dbReference>
<evidence type="ECO:0000313" key="5">
    <source>
        <dbReference type="EMBL" id="GEN03165.1"/>
    </source>
</evidence>
<dbReference type="Gene3D" id="3.40.50.2300">
    <property type="match status" value="1"/>
</dbReference>
<dbReference type="PROSITE" id="PS50110">
    <property type="entry name" value="RESPONSE_REGULATORY"/>
    <property type="match status" value="1"/>
</dbReference>
<dbReference type="GO" id="GO:0000160">
    <property type="term" value="P:phosphorelay signal transduction system"/>
    <property type="evidence" value="ECO:0007669"/>
    <property type="project" value="InterPro"/>
</dbReference>
<proteinExistence type="predicted"/>
<dbReference type="AlphaFoldDB" id="A0A252AU63"/>
<name>A0A252AU63_9PROT</name>
<dbReference type="GO" id="GO:0003723">
    <property type="term" value="F:RNA binding"/>
    <property type="evidence" value="ECO:0007669"/>
    <property type="project" value="InterPro"/>
</dbReference>
<evidence type="ECO:0000313" key="7">
    <source>
        <dbReference type="Proteomes" id="UP000032673"/>
    </source>
</evidence>
<dbReference type="Pfam" id="PF00072">
    <property type="entry name" value="Response_reg"/>
    <property type="match status" value="1"/>
</dbReference>
<reference evidence="6" key="2">
    <citation type="submission" date="2014-06" db="EMBL/GenBank/DDBJ databases">
        <authorList>
            <person name="Ju J."/>
            <person name="Zhang J."/>
        </authorList>
    </citation>
    <scope>NUCLEOTIDE SEQUENCE [LARGE SCALE GENOMIC DNA]</scope>
    <source>
        <strain evidence="6">DmL_051</strain>
    </source>
</reference>
<dbReference type="SUPFAM" id="SSF52172">
    <property type="entry name" value="CheY-like"/>
    <property type="match status" value="1"/>
</dbReference>
<dbReference type="Proteomes" id="UP000032673">
    <property type="component" value="Unassembled WGS sequence"/>
</dbReference>
<dbReference type="Gene3D" id="1.10.10.10">
    <property type="entry name" value="Winged helix-like DNA-binding domain superfamily/Winged helix DNA-binding domain"/>
    <property type="match status" value="1"/>
</dbReference>
<evidence type="ECO:0000313" key="8">
    <source>
        <dbReference type="Proteomes" id="UP000194641"/>
    </source>
</evidence>
<reference evidence="5 9" key="4">
    <citation type="submission" date="2019-07" db="EMBL/GenBank/DDBJ databases">
        <title>Whole genome shotgun sequence of Acetobacter indonesiensis NBRC 16471.</title>
        <authorList>
            <person name="Hosoyama A."/>
            <person name="Uohara A."/>
            <person name="Ohji S."/>
            <person name="Ichikawa N."/>
        </authorList>
    </citation>
    <scope>NUCLEOTIDE SEQUENCE [LARGE SCALE GENOMIC DNA]</scope>
    <source>
        <strain evidence="5 9">NBRC 16471</strain>
    </source>
</reference>
<dbReference type="EMBL" id="JOPA01000020">
    <property type="protein sequence ID" value="OUI93807.1"/>
    <property type="molecule type" value="Genomic_DNA"/>
</dbReference>
<evidence type="ECO:0000259" key="2">
    <source>
        <dbReference type="PROSITE" id="PS50110"/>
    </source>
</evidence>
<organism evidence="6 8">
    <name type="scientific">Acetobacter indonesiensis</name>
    <dbReference type="NCBI Taxonomy" id="104101"/>
    <lineage>
        <taxon>Bacteria</taxon>
        <taxon>Pseudomonadati</taxon>
        <taxon>Pseudomonadota</taxon>
        <taxon>Alphaproteobacteria</taxon>
        <taxon>Acetobacterales</taxon>
        <taxon>Acetobacteraceae</taxon>
        <taxon>Acetobacter</taxon>
    </lineage>
</organism>
<protein>
    <submittedName>
        <fullName evidence="4 6">Regulator</fullName>
    </submittedName>
    <submittedName>
        <fullName evidence="5">Two-component system response regulator</fullName>
    </submittedName>
</protein>
<reference evidence="4 7" key="1">
    <citation type="submission" date="2012-11" db="EMBL/GenBank/DDBJ databases">
        <title>Whole genome sequence of Acetobacter indonesiensis 5H-1.</title>
        <authorList>
            <person name="Azuma Y."/>
            <person name="Higashiura N."/>
            <person name="Hirakawa H."/>
            <person name="Matsushita K."/>
        </authorList>
    </citation>
    <scope>NUCLEOTIDE SEQUENCE [LARGE SCALE GENOMIC DNA]</scope>
    <source>
        <strain evidence="4 7">5H-1</strain>
    </source>
</reference>
<dbReference type="PIRSF" id="PIRSF036382">
    <property type="entry name" value="RR_antiterm"/>
    <property type="match status" value="1"/>
</dbReference>
<evidence type="ECO:0000313" key="4">
    <source>
        <dbReference type="EMBL" id="GAN64289.1"/>
    </source>
</evidence>
<gene>
    <name evidence="4" type="ORF">Abin_060_126</name>
    <name evidence="5" type="ORF">AIN02nite_11900</name>
    <name evidence="6" type="ORF">HK17_07550</name>
</gene>
<evidence type="ECO:0000313" key="6">
    <source>
        <dbReference type="EMBL" id="OUI93807.1"/>
    </source>
</evidence>
<dbReference type="InterPro" id="IPR036388">
    <property type="entry name" value="WH-like_DNA-bd_sf"/>
</dbReference>
<sequence>MQKARIKVLLADENKRRVNDLYDILSQDLSLEAVRLEPGHSLIDAVSHHKPDVVLVDISRPDRDALDSVRALSSSGQRRPVALFVDEDDPPLMEAAFEAGVCSYNVVDTPPTDVKPLLRAAIGLYAHFQKTKSELEEAQTEISNRKMVDQAKRLLMRSERINEAEAHRRLQRQAMRQSRRLVDVARELVQTLAGKA</sequence>
<dbReference type="InterPro" id="IPR005561">
    <property type="entry name" value="ANTAR"/>
</dbReference>
<dbReference type="Pfam" id="PF03861">
    <property type="entry name" value="ANTAR"/>
    <property type="match status" value="1"/>
</dbReference>
<keyword evidence="1" id="KW-0597">Phosphoprotein</keyword>
<accession>A0A252AU63</accession>
<dbReference type="PROSITE" id="PS50921">
    <property type="entry name" value="ANTAR"/>
    <property type="match status" value="1"/>
</dbReference>
<dbReference type="InterPro" id="IPR011006">
    <property type="entry name" value="CheY-like_superfamily"/>
</dbReference>
<dbReference type="InterPro" id="IPR001789">
    <property type="entry name" value="Sig_transdc_resp-reg_receiver"/>
</dbReference>
<evidence type="ECO:0000259" key="3">
    <source>
        <dbReference type="PROSITE" id="PS50921"/>
    </source>
</evidence>
<dbReference type="InterPro" id="IPR008327">
    <property type="entry name" value="Sig_transdc_resp-reg_antiterm"/>
</dbReference>
<reference evidence="8" key="3">
    <citation type="submission" date="2014-06" db="EMBL/GenBank/DDBJ databases">
        <authorList>
            <person name="Winans N.J."/>
            <person name="Newell P.D."/>
            <person name="Douglas A.E."/>
        </authorList>
    </citation>
    <scope>NUCLEOTIDE SEQUENCE [LARGE SCALE GENOMIC DNA]</scope>
</reference>
<comment type="caution">
    <text evidence="6">The sequence shown here is derived from an EMBL/GenBank/DDBJ whole genome shotgun (WGS) entry which is preliminary data.</text>
</comment>
<evidence type="ECO:0000313" key="9">
    <source>
        <dbReference type="Proteomes" id="UP000321104"/>
    </source>
</evidence>
<dbReference type="SMART" id="SM01012">
    <property type="entry name" value="ANTAR"/>
    <property type="match status" value="1"/>
</dbReference>
<keyword evidence="7" id="KW-1185">Reference proteome</keyword>
<evidence type="ECO:0000256" key="1">
    <source>
        <dbReference type="PROSITE-ProRule" id="PRU00169"/>
    </source>
</evidence>
<dbReference type="EMBL" id="BJXQ01000005">
    <property type="protein sequence ID" value="GEN03165.1"/>
    <property type="molecule type" value="Genomic_DNA"/>
</dbReference>
<feature type="modified residue" description="4-aspartylphosphate" evidence="1">
    <location>
        <position position="57"/>
    </location>
</feature>
<dbReference type="Proteomes" id="UP000321104">
    <property type="component" value="Unassembled WGS sequence"/>
</dbReference>
<feature type="domain" description="Response regulatory" evidence="2">
    <location>
        <begin position="7"/>
        <end position="122"/>
    </location>
</feature>
<dbReference type="EMBL" id="BAMW01000057">
    <property type="protein sequence ID" value="GAN64289.1"/>
    <property type="molecule type" value="Genomic_DNA"/>
</dbReference>
<dbReference type="RefSeq" id="WP_048847587.1">
    <property type="nucleotide sequence ID" value="NZ_BAMW01000057.1"/>
</dbReference>